<dbReference type="Pfam" id="PF01103">
    <property type="entry name" value="Omp85"/>
    <property type="match status" value="1"/>
</dbReference>
<feature type="domain" description="Bacterial surface antigen (D15)" evidence="6">
    <location>
        <begin position="287"/>
        <end position="586"/>
    </location>
</feature>
<evidence type="ECO:0000259" key="6">
    <source>
        <dbReference type="Pfam" id="PF01103"/>
    </source>
</evidence>
<dbReference type="InterPro" id="IPR039910">
    <property type="entry name" value="D15-like"/>
</dbReference>
<protein>
    <submittedName>
        <fullName evidence="8">BamA/TamA family outer membrane protein</fullName>
    </submittedName>
</protein>
<evidence type="ECO:0000256" key="5">
    <source>
        <dbReference type="SAM" id="SignalP"/>
    </source>
</evidence>
<comment type="subcellular location">
    <subcellularLocation>
        <location evidence="1">Membrane</location>
    </subcellularLocation>
</comment>
<reference evidence="8 9" key="1">
    <citation type="submission" date="2020-01" db="EMBL/GenBank/DDBJ databases">
        <authorList>
            <person name="Kim M.K."/>
        </authorList>
    </citation>
    <scope>NUCLEOTIDE SEQUENCE [LARGE SCALE GENOMIC DNA]</scope>
    <source>
        <strain evidence="8 9">BT213</strain>
    </source>
</reference>
<evidence type="ECO:0000256" key="3">
    <source>
        <dbReference type="ARBA" id="ARBA00022692"/>
    </source>
</evidence>
<proteinExistence type="predicted"/>
<feature type="domain" description="POTRA" evidence="7">
    <location>
        <begin position="183"/>
        <end position="247"/>
    </location>
</feature>
<dbReference type="InterPro" id="IPR000184">
    <property type="entry name" value="Bac_surfAg_D15"/>
</dbReference>
<keyword evidence="9" id="KW-1185">Reference proteome</keyword>
<feature type="chain" id="PRO_5025559043" evidence="5">
    <location>
        <begin position="21"/>
        <end position="586"/>
    </location>
</feature>
<evidence type="ECO:0000256" key="4">
    <source>
        <dbReference type="ARBA" id="ARBA00023136"/>
    </source>
</evidence>
<evidence type="ECO:0000256" key="1">
    <source>
        <dbReference type="ARBA" id="ARBA00004370"/>
    </source>
</evidence>
<dbReference type="RefSeq" id="WP_162345002.1">
    <property type="nucleotide sequence ID" value="NZ_JAAEAA010000003.1"/>
</dbReference>
<comment type="caution">
    <text evidence="8">The sequence shown here is derived from an EMBL/GenBank/DDBJ whole genome shotgun (WGS) entry which is preliminary data.</text>
</comment>
<keyword evidence="5" id="KW-0732">Signal</keyword>
<dbReference type="Gene3D" id="2.40.160.50">
    <property type="entry name" value="membrane protein fhac: a member of the omp85/tpsb transporter family"/>
    <property type="match status" value="1"/>
</dbReference>
<evidence type="ECO:0000259" key="7">
    <source>
        <dbReference type="Pfam" id="PF07244"/>
    </source>
</evidence>
<accession>A0A6B2GVW6</accession>
<evidence type="ECO:0000313" key="8">
    <source>
        <dbReference type="EMBL" id="NDK54955.1"/>
    </source>
</evidence>
<keyword evidence="4" id="KW-0472">Membrane</keyword>
<evidence type="ECO:0000313" key="9">
    <source>
        <dbReference type="Proteomes" id="UP000478546"/>
    </source>
</evidence>
<dbReference type="EMBL" id="JAAEAA010000003">
    <property type="protein sequence ID" value="NDK54955.1"/>
    <property type="molecule type" value="Genomic_DNA"/>
</dbReference>
<dbReference type="InterPro" id="IPR010827">
    <property type="entry name" value="BamA/TamA_POTRA"/>
</dbReference>
<dbReference type="Gene3D" id="3.10.20.310">
    <property type="entry name" value="membrane protein fhac"/>
    <property type="match status" value="1"/>
</dbReference>
<dbReference type="Proteomes" id="UP000478546">
    <property type="component" value="Unassembled WGS sequence"/>
</dbReference>
<dbReference type="GO" id="GO:0019867">
    <property type="term" value="C:outer membrane"/>
    <property type="evidence" value="ECO:0007669"/>
    <property type="project" value="InterPro"/>
</dbReference>
<organism evidence="8 9">
    <name type="scientific">Pontibacter fetidus</name>
    <dbReference type="NCBI Taxonomy" id="2700082"/>
    <lineage>
        <taxon>Bacteria</taxon>
        <taxon>Pseudomonadati</taxon>
        <taxon>Bacteroidota</taxon>
        <taxon>Cytophagia</taxon>
        <taxon>Cytophagales</taxon>
        <taxon>Hymenobacteraceae</taxon>
        <taxon>Pontibacter</taxon>
    </lineage>
</organism>
<dbReference type="AlphaFoldDB" id="A0A6B2GVW6"/>
<dbReference type="PANTHER" id="PTHR12815">
    <property type="entry name" value="SORTING AND ASSEMBLY MACHINERY SAMM50 PROTEIN FAMILY MEMBER"/>
    <property type="match status" value="1"/>
</dbReference>
<keyword evidence="3" id="KW-0812">Transmembrane</keyword>
<keyword evidence="2" id="KW-1134">Transmembrane beta strand</keyword>
<sequence>MYKIAAVVWCLLLWLPLAQAQSQPAAPAQPNVILRIHATPEDAPRLRNYSYQSTHPDSVEASEEVKNLVYQMQQDAYLLTSADSLYMRNDTLHVKLYIGQRFEYASLRNGNLSEGILIESGLREKFYRNVPFKPAEYVKLQQRILDYAERNGYPFASVWLDTITIKDNKIEAALMVEKAFIVTYDSVQVMGGSKTKPKFLMRYLQLYPGQPYNQDQIEATQRMLTQLPYIRVTRPPQVRFARDKARVYYFLEDRQANQVDGVVGFLPDPTRKDKLLITGEANLNIRNIKGTGKSVALQWRRVNKGSVILNGEYLHPNLLGTPFELGTRFNLLKQDSSFITIQPRLQLGYYTLKYGKFTVYGEWRNSRILGDASNQSLRNLDLADARTTTYGFNYLWNNLDDFYFPRRGRLVELELAAGTKNLLRNPALEKSFYDTLDMRTSQLRLGLRAENFFRLSKNSALLARLQGNALLNDQIFLNDMYRLGGLTSIRGFDDYFFYASSYAIGTIEYRLFTASDSYVLLFYDQAYYRSDLEKSKASGWPSGLGGGISFSTGAGIFQLVYSVGRSEQQPLSLKYSKIHFGVTSKF</sequence>
<dbReference type="PANTHER" id="PTHR12815:SF18">
    <property type="entry name" value="SORTING AND ASSEMBLY MACHINERY COMPONENT 50 HOMOLOG"/>
    <property type="match status" value="1"/>
</dbReference>
<feature type="signal peptide" evidence="5">
    <location>
        <begin position="1"/>
        <end position="20"/>
    </location>
</feature>
<evidence type="ECO:0000256" key="2">
    <source>
        <dbReference type="ARBA" id="ARBA00022452"/>
    </source>
</evidence>
<dbReference type="Pfam" id="PF07244">
    <property type="entry name" value="POTRA"/>
    <property type="match status" value="1"/>
</dbReference>
<name>A0A6B2GVW6_9BACT</name>
<gene>
    <name evidence="8" type="ORF">GWO68_03395</name>
</gene>